<dbReference type="EMBL" id="RAPN01000001">
    <property type="protein sequence ID" value="RKD91825.1"/>
    <property type="molecule type" value="Genomic_DNA"/>
</dbReference>
<comment type="caution">
    <text evidence="2">The sequence shown here is derived from an EMBL/GenBank/DDBJ whole genome shotgun (WGS) entry which is preliminary data.</text>
</comment>
<name>A0A419W8P1_9BACT</name>
<dbReference type="InterPro" id="IPR036388">
    <property type="entry name" value="WH-like_DNA-bd_sf"/>
</dbReference>
<dbReference type="Proteomes" id="UP000283387">
    <property type="component" value="Unassembled WGS sequence"/>
</dbReference>
<dbReference type="AlphaFoldDB" id="A0A419W8P1"/>
<dbReference type="PANTHER" id="PTHR33202:SF7">
    <property type="entry name" value="FERRIC UPTAKE REGULATION PROTEIN"/>
    <property type="match status" value="1"/>
</dbReference>
<reference evidence="2 3" key="1">
    <citation type="submission" date="2018-09" db="EMBL/GenBank/DDBJ databases">
        <title>Genomic Encyclopedia of Archaeal and Bacterial Type Strains, Phase II (KMG-II): from individual species to whole genera.</title>
        <authorList>
            <person name="Goeker M."/>
        </authorList>
    </citation>
    <scope>NUCLEOTIDE SEQUENCE [LARGE SCALE GENOMIC DNA]</scope>
    <source>
        <strain evidence="2 3">DSM 27148</strain>
    </source>
</reference>
<keyword evidence="3" id="KW-1185">Reference proteome</keyword>
<dbReference type="GO" id="GO:0045892">
    <property type="term" value="P:negative regulation of DNA-templated transcription"/>
    <property type="evidence" value="ECO:0007669"/>
    <property type="project" value="TreeGrafter"/>
</dbReference>
<dbReference type="GO" id="GO:0003700">
    <property type="term" value="F:DNA-binding transcription factor activity"/>
    <property type="evidence" value="ECO:0007669"/>
    <property type="project" value="InterPro"/>
</dbReference>
<dbReference type="GO" id="GO:0008270">
    <property type="term" value="F:zinc ion binding"/>
    <property type="evidence" value="ECO:0007669"/>
    <property type="project" value="TreeGrafter"/>
</dbReference>
<gene>
    <name evidence="2" type="ORF">BC643_2193</name>
</gene>
<dbReference type="Gene3D" id="1.10.10.10">
    <property type="entry name" value="Winged helix-like DNA-binding domain superfamily/Winged helix DNA-binding domain"/>
    <property type="match status" value="1"/>
</dbReference>
<feature type="binding site" evidence="1">
    <location>
        <position position="131"/>
    </location>
    <ligand>
        <name>Zn(2+)</name>
        <dbReference type="ChEBI" id="CHEBI:29105"/>
    </ligand>
</feature>
<dbReference type="Pfam" id="PF01475">
    <property type="entry name" value="FUR"/>
    <property type="match status" value="1"/>
</dbReference>
<dbReference type="PANTHER" id="PTHR33202">
    <property type="entry name" value="ZINC UPTAKE REGULATION PROTEIN"/>
    <property type="match status" value="1"/>
</dbReference>
<dbReference type="RefSeq" id="WP_120273094.1">
    <property type="nucleotide sequence ID" value="NZ_RAPN01000001.1"/>
</dbReference>
<dbReference type="SUPFAM" id="SSF46785">
    <property type="entry name" value="Winged helix' DNA-binding domain"/>
    <property type="match status" value="1"/>
</dbReference>
<sequence>MTPSDILELHHIRKTLPRMAIIEVLQESTAPLSEADIKQGMGKLYDRITFYRNVQTMLEAGILHRIIIDNTQVRYALNHCDEHHCHHQNHLHFYCKKCNGVTCLDAVLAASQLVPEGYEADEIEVLIQGTCKNCKELESA</sequence>
<dbReference type="GO" id="GO:0000976">
    <property type="term" value="F:transcription cis-regulatory region binding"/>
    <property type="evidence" value="ECO:0007669"/>
    <property type="project" value="TreeGrafter"/>
</dbReference>
<organism evidence="2 3">
    <name type="scientific">Mangrovibacterium diazotrophicum</name>
    <dbReference type="NCBI Taxonomy" id="1261403"/>
    <lineage>
        <taxon>Bacteria</taxon>
        <taxon>Pseudomonadati</taxon>
        <taxon>Bacteroidota</taxon>
        <taxon>Bacteroidia</taxon>
        <taxon>Marinilabiliales</taxon>
        <taxon>Prolixibacteraceae</taxon>
        <taxon>Mangrovibacterium</taxon>
    </lineage>
</organism>
<evidence type="ECO:0000256" key="1">
    <source>
        <dbReference type="PIRSR" id="PIRSR602481-1"/>
    </source>
</evidence>
<dbReference type="OrthoDB" id="594893at2"/>
<protein>
    <submittedName>
        <fullName evidence="2">Fur family ferric uptake transcriptional regulator</fullName>
    </submittedName>
</protein>
<accession>A0A419W8P1</accession>
<keyword evidence="1" id="KW-0479">Metal-binding</keyword>
<feature type="binding site" evidence="1">
    <location>
        <position position="98"/>
    </location>
    <ligand>
        <name>Zn(2+)</name>
        <dbReference type="ChEBI" id="CHEBI:29105"/>
    </ligand>
</feature>
<dbReference type="InterPro" id="IPR036390">
    <property type="entry name" value="WH_DNA-bd_sf"/>
</dbReference>
<evidence type="ECO:0000313" key="2">
    <source>
        <dbReference type="EMBL" id="RKD91825.1"/>
    </source>
</evidence>
<keyword evidence="1" id="KW-0862">Zinc</keyword>
<dbReference type="InterPro" id="IPR002481">
    <property type="entry name" value="FUR"/>
</dbReference>
<evidence type="ECO:0000313" key="3">
    <source>
        <dbReference type="Proteomes" id="UP000283387"/>
    </source>
</evidence>
<proteinExistence type="predicted"/>
<feature type="binding site" evidence="1">
    <location>
        <position position="134"/>
    </location>
    <ligand>
        <name>Zn(2+)</name>
        <dbReference type="ChEBI" id="CHEBI:29105"/>
    </ligand>
</feature>
<dbReference type="GO" id="GO:1900376">
    <property type="term" value="P:regulation of secondary metabolite biosynthetic process"/>
    <property type="evidence" value="ECO:0007669"/>
    <property type="project" value="TreeGrafter"/>
</dbReference>
<feature type="binding site" evidence="1">
    <location>
        <position position="95"/>
    </location>
    <ligand>
        <name>Zn(2+)</name>
        <dbReference type="ChEBI" id="CHEBI:29105"/>
    </ligand>
</feature>
<comment type="cofactor">
    <cofactor evidence="1">
        <name>Zn(2+)</name>
        <dbReference type="ChEBI" id="CHEBI:29105"/>
    </cofactor>
    <text evidence="1">Binds 1 zinc ion per subunit.</text>
</comment>